<evidence type="ECO:0000256" key="1">
    <source>
        <dbReference type="ARBA" id="ARBA00009080"/>
    </source>
</evidence>
<dbReference type="Proteomes" id="UP000193811">
    <property type="component" value="Unassembled WGS sequence"/>
</dbReference>
<dbReference type="Proteomes" id="UP000037594">
    <property type="component" value="Unassembled WGS sequence"/>
</dbReference>
<evidence type="ECO:0000256" key="5">
    <source>
        <dbReference type="SAM" id="SignalP"/>
    </source>
</evidence>
<dbReference type="InterPro" id="IPR008927">
    <property type="entry name" value="6-PGluconate_DH-like_C_sf"/>
</dbReference>
<dbReference type="GO" id="GO:0016491">
    <property type="term" value="F:oxidoreductase activity"/>
    <property type="evidence" value="ECO:0007669"/>
    <property type="project" value="UniProtKB-KW"/>
</dbReference>
<reference evidence="11 15" key="3">
    <citation type="submission" date="2016-01" db="EMBL/GenBank/DDBJ databases">
        <title>The new phylogeny of the genus Mycobacterium.</title>
        <authorList>
            <person name="Tarcisio F."/>
            <person name="Conor M."/>
            <person name="Antonella G."/>
            <person name="Elisabetta G."/>
            <person name="Giulia F.S."/>
            <person name="Sara T."/>
            <person name="Anna F."/>
            <person name="Clotilde B."/>
            <person name="Roberto B."/>
            <person name="Veronica D.S."/>
            <person name="Fabio R."/>
            <person name="Monica P."/>
            <person name="Olivier J."/>
            <person name="Enrico T."/>
            <person name="Nicola S."/>
        </authorList>
    </citation>
    <scope>NUCLEOTIDE SEQUENCE [LARGE SCALE GENOMIC DNA]</scope>
    <source>
        <strain evidence="11 15">CCUG 50187</strain>
    </source>
</reference>
<keyword evidence="5" id="KW-0732">Signal</keyword>
<dbReference type="SUPFAM" id="SSF51735">
    <property type="entry name" value="NAD(P)-binding Rossmann-fold domains"/>
    <property type="match status" value="1"/>
</dbReference>
<evidence type="ECO:0000313" key="11">
    <source>
        <dbReference type="EMBL" id="ORV19857.1"/>
    </source>
</evidence>
<feature type="chain" id="PRO_5044544367" evidence="5">
    <location>
        <begin position="17"/>
        <end position="295"/>
    </location>
</feature>
<dbReference type="InterPro" id="IPR029154">
    <property type="entry name" value="HIBADH-like_NADP-bd"/>
</dbReference>
<reference evidence="8 14" key="1">
    <citation type="submission" date="2015-03" db="EMBL/GenBank/DDBJ databases">
        <authorList>
            <person name="Murphy D."/>
        </authorList>
    </citation>
    <scope>NUCLEOTIDE SEQUENCE [LARGE SCALE GENOMIC DNA]</scope>
    <source>
        <strain evidence="8 14">D16</strain>
    </source>
</reference>
<dbReference type="InterPro" id="IPR036291">
    <property type="entry name" value="NAD(P)-bd_dom_sf"/>
</dbReference>
<evidence type="ECO:0000259" key="7">
    <source>
        <dbReference type="Pfam" id="PF14833"/>
    </source>
</evidence>
<evidence type="ECO:0000256" key="3">
    <source>
        <dbReference type="ARBA" id="ARBA00023027"/>
    </source>
</evidence>
<keyword evidence="2" id="KW-0560">Oxidoreductase</keyword>
<evidence type="ECO:0000256" key="2">
    <source>
        <dbReference type="ARBA" id="ARBA00023002"/>
    </source>
</evidence>
<dbReference type="InterPro" id="IPR002204">
    <property type="entry name" value="3-OH-isobutyrate_DH-rel_CS"/>
</dbReference>
<dbReference type="InterPro" id="IPR051265">
    <property type="entry name" value="HIBADH-related_NP60_sf"/>
</dbReference>
<keyword evidence="15" id="KW-1185">Reference proteome</keyword>
<dbReference type="PIRSF" id="PIRSF000103">
    <property type="entry name" value="HIBADH"/>
    <property type="match status" value="1"/>
</dbReference>
<dbReference type="InterPro" id="IPR006115">
    <property type="entry name" value="6PGDH_NADP-bd"/>
</dbReference>
<comment type="similarity">
    <text evidence="1">Belongs to the HIBADH-related family.</text>
</comment>
<dbReference type="PATRIC" id="fig|451644.5.peg.655"/>
<dbReference type="Proteomes" id="UP000182227">
    <property type="component" value="Unassembled WGS sequence"/>
</dbReference>
<dbReference type="Pfam" id="PF14833">
    <property type="entry name" value="NAD_binding_11"/>
    <property type="match status" value="1"/>
</dbReference>
<dbReference type="EMBL" id="LZHX01000059">
    <property type="protein sequence ID" value="OBF19555.1"/>
    <property type="molecule type" value="Genomic_DNA"/>
</dbReference>
<feature type="domain" description="6-phosphogluconate dehydrogenase NADP-binding" evidence="6">
    <location>
        <begin position="2"/>
        <end position="160"/>
    </location>
</feature>
<dbReference type="PANTHER" id="PTHR43580">
    <property type="entry name" value="OXIDOREDUCTASE GLYR1-RELATED"/>
    <property type="match status" value="1"/>
</dbReference>
<keyword evidence="3" id="KW-0520">NAD</keyword>
<feature type="domain" description="3-hydroxyisobutyrate dehydrogenase-like NAD-binding" evidence="7">
    <location>
        <begin position="165"/>
        <end position="281"/>
    </location>
</feature>
<dbReference type="AlphaFoldDB" id="A0A0J8UEQ9"/>
<dbReference type="RefSeq" id="WP_019344268.1">
    <property type="nucleotide sequence ID" value="NZ_AGSZ01000131.1"/>
</dbReference>
<dbReference type="PROSITE" id="PS00895">
    <property type="entry name" value="3_HYDROXYISOBUT_DH"/>
    <property type="match status" value="1"/>
</dbReference>
<evidence type="ECO:0000313" key="8">
    <source>
        <dbReference type="EMBL" id="CQD23753.1"/>
    </source>
</evidence>
<name>A0A0J8UEQ9_9MYCO</name>
<feature type="active site" evidence="4">
    <location>
        <position position="170"/>
    </location>
</feature>
<sequence>MKIGFIGLGNMGAAMAANLLSAGHEVTAYNRSPDKVAALVARGARPASSVGEACQGDAVITMLANDTAVEAVTFGDHGILASLPEEAIHVSSSTVSTELAERLAQAHADAGQGFVAAPVFGRPEAAAAAELFVVAAGASATISTVTPVFDAIGQRTFVLGEDPRAANLVKISGNFLIASVIETLGEAMALVGKAGVDKQQYLELLTSTLFDAPVYRTYGGLLAREEFSPAGFTATLGLKDVKLALSAGEELQVPLPVASLLRDRFLTLLATGGSDLDWSAVGALSAWEAGAQHPA</sequence>
<feature type="signal peptide" evidence="5">
    <location>
        <begin position="1"/>
        <end position="16"/>
    </location>
</feature>
<dbReference type="GO" id="GO:0016054">
    <property type="term" value="P:organic acid catabolic process"/>
    <property type="evidence" value="ECO:0007669"/>
    <property type="project" value="UniProtKB-ARBA"/>
</dbReference>
<dbReference type="Gene3D" id="3.40.50.720">
    <property type="entry name" value="NAD(P)-binding Rossmann-like Domain"/>
    <property type="match status" value="1"/>
</dbReference>
<evidence type="ECO:0000259" key="6">
    <source>
        <dbReference type="Pfam" id="PF03446"/>
    </source>
</evidence>
<evidence type="ECO:0000313" key="15">
    <source>
        <dbReference type="Proteomes" id="UP000193811"/>
    </source>
</evidence>
<dbReference type="Pfam" id="PF03446">
    <property type="entry name" value="NAD_binding_2"/>
    <property type="match status" value="1"/>
</dbReference>
<evidence type="ECO:0000313" key="9">
    <source>
        <dbReference type="EMBL" id="KMV19766.1"/>
    </source>
</evidence>
<dbReference type="GeneID" id="44300283"/>
<dbReference type="GO" id="GO:0050661">
    <property type="term" value="F:NADP binding"/>
    <property type="evidence" value="ECO:0007669"/>
    <property type="project" value="InterPro"/>
</dbReference>
<organism evidence="9 12">
    <name type="scientific">Mycolicibacterium conceptionense</name>
    <dbReference type="NCBI Taxonomy" id="451644"/>
    <lineage>
        <taxon>Bacteria</taxon>
        <taxon>Bacillati</taxon>
        <taxon>Actinomycetota</taxon>
        <taxon>Actinomycetes</taxon>
        <taxon>Mycobacteriales</taxon>
        <taxon>Mycobacteriaceae</taxon>
        <taxon>Mycolicibacterium</taxon>
    </lineage>
</organism>
<dbReference type="EMBL" id="CTEF01000006">
    <property type="protein sequence ID" value="CQD23753.1"/>
    <property type="molecule type" value="Genomic_DNA"/>
</dbReference>
<dbReference type="InterPro" id="IPR015815">
    <property type="entry name" value="HIBADH-related"/>
</dbReference>
<dbReference type="GO" id="GO:0051287">
    <property type="term" value="F:NAD binding"/>
    <property type="evidence" value="ECO:0007669"/>
    <property type="project" value="InterPro"/>
</dbReference>
<evidence type="ECO:0000313" key="10">
    <source>
        <dbReference type="EMBL" id="OBF19555.1"/>
    </source>
</evidence>
<reference evidence="10 13" key="4">
    <citation type="submission" date="2016-06" db="EMBL/GenBank/DDBJ databases">
        <authorList>
            <person name="Kjaerup R.B."/>
            <person name="Dalgaard T.S."/>
            <person name="Juul-Madsen H.R."/>
        </authorList>
    </citation>
    <scope>NUCLEOTIDE SEQUENCE [LARGE SCALE GENOMIC DNA]</scope>
    <source>
        <strain evidence="10 13">ACS1953</strain>
    </source>
</reference>
<evidence type="ECO:0000313" key="12">
    <source>
        <dbReference type="Proteomes" id="UP000037594"/>
    </source>
</evidence>
<evidence type="ECO:0000256" key="4">
    <source>
        <dbReference type="PIRSR" id="PIRSR000103-1"/>
    </source>
</evidence>
<dbReference type="Gene3D" id="1.10.1040.10">
    <property type="entry name" value="N-(1-d-carboxylethyl)-l-norvaline Dehydrogenase, domain 2"/>
    <property type="match status" value="1"/>
</dbReference>
<dbReference type="SUPFAM" id="SSF48179">
    <property type="entry name" value="6-phosphogluconate dehydrogenase C-terminal domain-like"/>
    <property type="match status" value="1"/>
</dbReference>
<dbReference type="InterPro" id="IPR013328">
    <property type="entry name" value="6PGD_dom2"/>
</dbReference>
<protein>
    <submittedName>
        <fullName evidence="8 9">6-phosphogluconate dehydrogenase</fullName>
    </submittedName>
</protein>
<evidence type="ECO:0000313" key="13">
    <source>
        <dbReference type="Proteomes" id="UP000093779"/>
    </source>
</evidence>
<dbReference type="OrthoDB" id="3185659at2"/>
<dbReference type="PANTHER" id="PTHR43580:SF2">
    <property type="entry name" value="CYTOKINE-LIKE NUCLEAR FACTOR N-PAC"/>
    <property type="match status" value="1"/>
</dbReference>
<dbReference type="Proteomes" id="UP000093779">
    <property type="component" value="Unassembled WGS sequence"/>
</dbReference>
<dbReference type="EMBL" id="LQOP01000037">
    <property type="protein sequence ID" value="ORV19857.1"/>
    <property type="molecule type" value="Genomic_DNA"/>
</dbReference>
<evidence type="ECO:0000313" key="14">
    <source>
        <dbReference type="Proteomes" id="UP000182227"/>
    </source>
</evidence>
<reference evidence="9 12" key="2">
    <citation type="submission" date="2015-06" db="EMBL/GenBank/DDBJ databases">
        <title>Genome sequence of Mycobacterium conceptionense strain MLE.</title>
        <authorList>
            <person name="Greninger A.L."/>
            <person name="Cunningham G."/>
            <person name="Chiu C.Y."/>
            <person name="Miller S."/>
        </authorList>
    </citation>
    <scope>NUCLEOTIDE SEQUENCE [LARGE SCALE GENOMIC DNA]</scope>
    <source>
        <strain evidence="9 12">MLE</strain>
    </source>
</reference>
<accession>A0A0J8UEQ9</accession>
<gene>
    <name evidence="10" type="ORF">A5726_16970</name>
    <name evidence="9" type="ORF">ACT17_03235</name>
    <name evidence="11" type="ORF">AWB98_30485</name>
    <name evidence="8" type="ORF">BN970_06103</name>
</gene>
<proteinExistence type="inferred from homology"/>
<dbReference type="EMBL" id="LFOD01000002">
    <property type="protein sequence ID" value="KMV19766.1"/>
    <property type="molecule type" value="Genomic_DNA"/>
</dbReference>